<feature type="transmembrane region" description="Helical" evidence="5">
    <location>
        <begin position="92"/>
        <end position="109"/>
    </location>
</feature>
<evidence type="ECO:0000256" key="2">
    <source>
        <dbReference type="ARBA" id="ARBA00022692"/>
    </source>
</evidence>
<feature type="transmembrane region" description="Helical" evidence="5">
    <location>
        <begin position="299"/>
        <end position="322"/>
    </location>
</feature>
<feature type="transmembrane region" description="Helical" evidence="5">
    <location>
        <begin position="116"/>
        <end position="136"/>
    </location>
</feature>
<keyword evidence="3 5" id="KW-1133">Transmembrane helix</keyword>
<accession>A0A938X5J3</accession>
<proteinExistence type="predicted"/>
<protein>
    <submittedName>
        <fullName evidence="7">O-antigen ligase family protein</fullName>
    </submittedName>
</protein>
<evidence type="ECO:0000313" key="7">
    <source>
        <dbReference type="EMBL" id="MBM6920611.1"/>
    </source>
</evidence>
<feature type="transmembrane region" description="Helical" evidence="5">
    <location>
        <begin position="224"/>
        <end position="248"/>
    </location>
</feature>
<dbReference type="PANTHER" id="PTHR37422">
    <property type="entry name" value="TEICHURONIC ACID BIOSYNTHESIS PROTEIN TUAE"/>
    <property type="match status" value="1"/>
</dbReference>
<reference evidence="7" key="2">
    <citation type="journal article" date="2021" name="Sci. Rep.">
        <title>The distribution of antibiotic resistance genes in chicken gut microbiota commensals.</title>
        <authorList>
            <person name="Juricova H."/>
            <person name="Matiasovicova J."/>
            <person name="Kubasova T."/>
            <person name="Cejkova D."/>
            <person name="Rychlik I."/>
        </authorList>
    </citation>
    <scope>NUCLEOTIDE SEQUENCE</scope>
    <source>
        <strain evidence="7">An559</strain>
    </source>
</reference>
<evidence type="ECO:0000259" key="6">
    <source>
        <dbReference type="Pfam" id="PF04932"/>
    </source>
</evidence>
<dbReference type="AlphaFoldDB" id="A0A938X5J3"/>
<dbReference type="PANTHER" id="PTHR37422:SF13">
    <property type="entry name" value="LIPOPOLYSACCHARIDE BIOSYNTHESIS PROTEIN PA4999-RELATED"/>
    <property type="match status" value="1"/>
</dbReference>
<dbReference type="RefSeq" id="WP_204445651.1">
    <property type="nucleotide sequence ID" value="NZ_JACJKY010000006.1"/>
</dbReference>
<comment type="subcellular location">
    <subcellularLocation>
        <location evidence="1">Membrane</location>
        <topology evidence="1">Multi-pass membrane protein</topology>
    </subcellularLocation>
</comment>
<evidence type="ECO:0000256" key="3">
    <source>
        <dbReference type="ARBA" id="ARBA00022989"/>
    </source>
</evidence>
<feature type="transmembrane region" description="Helical" evidence="5">
    <location>
        <begin position="36"/>
        <end position="56"/>
    </location>
</feature>
<comment type="caution">
    <text evidence="7">The sequence shown here is derived from an EMBL/GenBank/DDBJ whole genome shotgun (WGS) entry which is preliminary data.</text>
</comment>
<dbReference type="InterPro" id="IPR051533">
    <property type="entry name" value="WaaL-like"/>
</dbReference>
<dbReference type="InterPro" id="IPR007016">
    <property type="entry name" value="O-antigen_ligase-rel_domated"/>
</dbReference>
<evidence type="ECO:0000256" key="4">
    <source>
        <dbReference type="ARBA" id="ARBA00023136"/>
    </source>
</evidence>
<feature type="transmembrane region" description="Helical" evidence="5">
    <location>
        <begin position="181"/>
        <end position="196"/>
    </location>
</feature>
<evidence type="ECO:0000313" key="8">
    <source>
        <dbReference type="Proteomes" id="UP000774750"/>
    </source>
</evidence>
<reference evidence="7" key="1">
    <citation type="submission" date="2020-08" db="EMBL/GenBank/DDBJ databases">
        <authorList>
            <person name="Cejkova D."/>
            <person name="Kubasova T."/>
            <person name="Jahodarova E."/>
            <person name="Rychlik I."/>
        </authorList>
    </citation>
    <scope>NUCLEOTIDE SEQUENCE</scope>
    <source>
        <strain evidence="7">An559</strain>
    </source>
</reference>
<keyword evidence="8" id="KW-1185">Reference proteome</keyword>
<dbReference type="GO" id="GO:0016020">
    <property type="term" value="C:membrane"/>
    <property type="evidence" value="ECO:0007669"/>
    <property type="project" value="UniProtKB-SubCell"/>
</dbReference>
<sequence length="384" mass="43971">MRTEITRNSVILSIFQRLRATNKTGIAVVLCAASCYFHYIVTAVVLFAGLVFLLCNKQLFRDTFLHKWMIPFLPLAAMLVAVPYHYRNFKGAIAGVGIILMVLLFLLCCKRMTISLFDLAMDVCCLASYAAFLYAFSEKLILGWWMRSYAGMYNPNYYGTVLEFTVLICLYRIIRNHHRRLFYYITLLACSLALFWCDSQSAWVTIAVSVFALLVLCKKKRAILLALSACAVLVIIALSIPSIMYRIMELPYRYDLRSYIWSGTCRAIQSYPLFGFGTMAYSVLWQPLSMYPATHAHNLYLDVFLCYGIVGVAFWMFYVVRYIKKLIQNIRTRYCYACALSAAALVAVLVHGLTDHTVLWIQTGFLFGLLLCGTFVKRVYRGEK</sequence>
<dbReference type="EMBL" id="JACJKY010000006">
    <property type="protein sequence ID" value="MBM6920611.1"/>
    <property type="molecule type" value="Genomic_DNA"/>
</dbReference>
<keyword evidence="4 5" id="KW-0472">Membrane</keyword>
<evidence type="ECO:0000256" key="1">
    <source>
        <dbReference type="ARBA" id="ARBA00004141"/>
    </source>
</evidence>
<feature type="transmembrane region" description="Helical" evidence="5">
    <location>
        <begin position="334"/>
        <end position="353"/>
    </location>
</feature>
<organism evidence="7 8">
    <name type="scientific">Merdimmobilis hominis</name>
    <dbReference type="NCBI Taxonomy" id="2897707"/>
    <lineage>
        <taxon>Bacteria</taxon>
        <taxon>Bacillati</taxon>
        <taxon>Bacillota</taxon>
        <taxon>Clostridia</taxon>
        <taxon>Eubacteriales</taxon>
        <taxon>Oscillospiraceae</taxon>
        <taxon>Merdimmobilis</taxon>
    </lineage>
</organism>
<evidence type="ECO:0000256" key="5">
    <source>
        <dbReference type="SAM" id="Phobius"/>
    </source>
</evidence>
<keyword evidence="7" id="KW-0436">Ligase</keyword>
<dbReference type="GO" id="GO:0016874">
    <property type="term" value="F:ligase activity"/>
    <property type="evidence" value="ECO:0007669"/>
    <property type="project" value="UniProtKB-KW"/>
</dbReference>
<feature type="transmembrane region" description="Helical" evidence="5">
    <location>
        <begin position="359"/>
        <end position="380"/>
    </location>
</feature>
<gene>
    <name evidence="7" type="ORF">H6A12_05495</name>
</gene>
<name>A0A938X5J3_9FIRM</name>
<dbReference type="Pfam" id="PF04932">
    <property type="entry name" value="Wzy_C"/>
    <property type="match status" value="1"/>
</dbReference>
<dbReference type="Proteomes" id="UP000774750">
    <property type="component" value="Unassembled WGS sequence"/>
</dbReference>
<feature type="transmembrane region" description="Helical" evidence="5">
    <location>
        <begin position="156"/>
        <end position="174"/>
    </location>
</feature>
<keyword evidence="2 5" id="KW-0812">Transmembrane</keyword>
<feature type="domain" description="O-antigen ligase-related" evidence="6">
    <location>
        <begin position="186"/>
        <end position="316"/>
    </location>
</feature>